<dbReference type="Proteomes" id="UP001157502">
    <property type="component" value="Chromosome 30"/>
</dbReference>
<evidence type="ECO:0000313" key="1">
    <source>
        <dbReference type="EMBL" id="KAJ7988998.1"/>
    </source>
</evidence>
<proteinExistence type="predicted"/>
<sequence length="271" mass="30336">MPVGLVTNWYLQKHCEVLAVPGNRSRASTVCTFSPTPIYIAGQILNLVKYLAQSVSSVLQCRPGIWPDTRLTALEQTTAGQNKELRFRSVVLCCWALFKRNWVSRSAHKQPFNMELVALPWKPRLYRHPSVPFACSRLGLLPRLAPSLYGLHQKPHYPPCHQAGEHGGGRHPPRMGLIAAEEPWERVLNQMKEVDQGDSTGLISEVVGKYDHWTTPGHTMMVTMITTKTAEVNRNLLHRDSCSPVSPHLTPTPDSTVREGGPQKRLAQAQD</sequence>
<comment type="caution">
    <text evidence="1">The sequence shown here is derived from an EMBL/GenBank/DDBJ whole genome shotgun (WGS) entry which is preliminary data.</text>
</comment>
<dbReference type="EMBL" id="CM055757">
    <property type="protein sequence ID" value="KAJ7988998.1"/>
    <property type="molecule type" value="Genomic_DNA"/>
</dbReference>
<evidence type="ECO:0000313" key="2">
    <source>
        <dbReference type="Proteomes" id="UP001157502"/>
    </source>
</evidence>
<name>A0ACC2FCI8_DALPE</name>
<keyword evidence="2" id="KW-1185">Reference proteome</keyword>
<accession>A0ACC2FCI8</accession>
<organism evidence="1 2">
    <name type="scientific">Dallia pectoralis</name>
    <name type="common">Alaska blackfish</name>
    <dbReference type="NCBI Taxonomy" id="75939"/>
    <lineage>
        <taxon>Eukaryota</taxon>
        <taxon>Metazoa</taxon>
        <taxon>Chordata</taxon>
        <taxon>Craniata</taxon>
        <taxon>Vertebrata</taxon>
        <taxon>Euteleostomi</taxon>
        <taxon>Actinopterygii</taxon>
        <taxon>Neopterygii</taxon>
        <taxon>Teleostei</taxon>
        <taxon>Protacanthopterygii</taxon>
        <taxon>Esociformes</taxon>
        <taxon>Umbridae</taxon>
        <taxon>Dallia</taxon>
    </lineage>
</organism>
<reference evidence="1" key="1">
    <citation type="submission" date="2021-05" db="EMBL/GenBank/DDBJ databases">
        <authorList>
            <person name="Pan Q."/>
            <person name="Jouanno E."/>
            <person name="Zahm M."/>
            <person name="Klopp C."/>
            <person name="Cabau C."/>
            <person name="Louis A."/>
            <person name="Berthelot C."/>
            <person name="Parey E."/>
            <person name="Roest Crollius H."/>
            <person name="Montfort J."/>
            <person name="Robinson-Rechavi M."/>
            <person name="Bouchez O."/>
            <person name="Lampietro C."/>
            <person name="Lopez Roques C."/>
            <person name="Donnadieu C."/>
            <person name="Postlethwait J."/>
            <person name="Bobe J."/>
            <person name="Dillon D."/>
            <person name="Chandos A."/>
            <person name="von Hippel F."/>
            <person name="Guiguen Y."/>
        </authorList>
    </citation>
    <scope>NUCLEOTIDE SEQUENCE</scope>
    <source>
        <strain evidence="1">YG-Jan2019</strain>
    </source>
</reference>
<protein>
    <submittedName>
        <fullName evidence="1">Uncharacterized protein</fullName>
    </submittedName>
</protein>
<gene>
    <name evidence="1" type="ORF">DPEC_G00314990</name>
</gene>